<name>A0A084W3P6_ANOSI</name>
<keyword evidence="5" id="KW-1015">Disulfide bond</keyword>
<dbReference type="VEuPathDB" id="VectorBase:ASIC012752"/>
<evidence type="ECO:0000256" key="2">
    <source>
        <dbReference type="ARBA" id="ARBA00022525"/>
    </source>
</evidence>
<dbReference type="GO" id="GO:0005577">
    <property type="term" value="C:fibrinogen complex"/>
    <property type="evidence" value="ECO:0007669"/>
    <property type="project" value="TreeGrafter"/>
</dbReference>
<reference evidence="10" key="2">
    <citation type="submission" date="2020-05" db="UniProtKB">
        <authorList>
            <consortium name="EnsemblMetazoa"/>
        </authorList>
    </citation>
    <scope>IDENTIFICATION</scope>
</reference>
<evidence type="ECO:0000256" key="6">
    <source>
        <dbReference type="ARBA" id="ARBA00023180"/>
    </source>
</evidence>
<keyword evidence="11" id="KW-1185">Reference proteome</keyword>
<dbReference type="SUPFAM" id="SSF56496">
    <property type="entry name" value="Fibrinogen C-terminal domain-like"/>
    <property type="match status" value="1"/>
</dbReference>
<dbReference type="PANTHER" id="PTHR47221">
    <property type="entry name" value="FIBRINOGEN ALPHA CHAIN"/>
    <property type="match status" value="1"/>
</dbReference>
<protein>
    <submittedName>
        <fullName evidence="9">AGAP011197-PA-like protein</fullName>
    </submittedName>
    <submittedName>
        <fullName evidence="10">Fibrinogen C-terminal domain-containing protein</fullName>
    </submittedName>
</protein>
<dbReference type="EMBL" id="KE525293">
    <property type="protein sequence ID" value="KFB44840.1"/>
    <property type="molecule type" value="Genomic_DNA"/>
</dbReference>
<dbReference type="SMART" id="SM00186">
    <property type="entry name" value="FBG"/>
    <property type="match status" value="1"/>
</dbReference>
<dbReference type="EMBL" id="ATLV01020067">
    <property type="status" value="NOT_ANNOTATED_CDS"/>
    <property type="molecule type" value="Genomic_DNA"/>
</dbReference>
<keyword evidence="4" id="KW-0175">Coiled coil</keyword>
<accession>A0A084W3P6</accession>
<evidence type="ECO:0000256" key="3">
    <source>
        <dbReference type="ARBA" id="ARBA00022729"/>
    </source>
</evidence>
<evidence type="ECO:0000256" key="4">
    <source>
        <dbReference type="ARBA" id="ARBA00023054"/>
    </source>
</evidence>
<comment type="subcellular location">
    <subcellularLocation>
        <location evidence="1">Secreted</location>
    </subcellularLocation>
</comment>
<evidence type="ECO:0000313" key="9">
    <source>
        <dbReference type="EMBL" id="KFB44840.1"/>
    </source>
</evidence>
<dbReference type="InterPro" id="IPR002181">
    <property type="entry name" value="Fibrinogen_a/b/g_C_dom"/>
</dbReference>
<proteinExistence type="predicted"/>
<dbReference type="Pfam" id="PF00147">
    <property type="entry name" value="Fibrinogen_C"/>
    <property type="match status" value="1"/>
</dbReference>
<dbReference type="NCBIfam" id="NF040941">
    <property type="entry name" value="GGGWT_bact"/>
    <property type="match status" value="1"/>
</dbReference>
<evidence type="ECO:0000313" key="10">
    <source>
        <dbReference type="EnsemblMetazoa" id="ASIC012752-PA"/>
    </source>
</evidence>
<dbReference type="VEuPathDB" id="VectorBase:ASIS016696"/>
<evidence type="ECO:0000259" key="8">
    <source>
        <dbReference type="PROSITE" id="PS51406"/>
    </source>
</evidence>
<dbReference type="PROSITE" id="PS51257">
    <property type="entry name" value="PROKAR_LIPOPROTEIN"/>
    <property type="match status" value="1"/>
</dbReference>
<dbReference type="InterPro" id="IPR014716">
    <property type="entry name" value="Fibrinogen_a/b/g_C_1"/>
</dbReference>
<dbReference type="InterPro" id="IPR036056">
    <property type="entry name" value="Fibrinogen-like_C"/>
</dbReference>
<dbReference type="AlphaFoldDB" id="A0A084W3P6"/>
<keyword evidence="2" id="KW-0964">Secreted</keyword>
<dbReference type="GO" id="GO:0005201">
    <property type="term" value="F:extracellular matrix structural constituent"/>
    <property type="evidence" value="ECO:0007669"/>
    <property type="project" value="TreeGrafter"/>
</dbReference>
<gene>
    <name evidence="9" type="ORF">ZHAS_00012752</name>
</gene>
<dbReference type="STRING" id="74873.A0A084W3P6"/>
<keyword evidence="3 7" id="KW-0732">Signal</keyword>
<dbReference type="InterPro" id="IPR037579">
    <property type="entry name" value="FIB_ANG-like"/>
</dbReference>
<dbReference type="Proteomes" id="UP000030765">
    <property type="component" value="Unassembled WGS sequence"/>
</dbReference>
<organism evidence="9">
    <name type="scientific">Anopheles sinensis</name>
    <name type="common">Mosquito</name>
    <dbReference type="NCBI Taxonomy" id="74873"/>
    <lineage>
        <taxon>Eukaryota</taxon>
        <taxon>Metazoa</taxon>
        <taxon>Ecdysozoa</taxon>
        <taxon>Arthropoda</taxon>
        <taxon>Hexapoda</taxon>
        <taxon>Insecta</taxon>
        <taxon>Pterygota</taxon>
        <taxon>Neoptera</taxon>
        <taxon>Endopterygota</taxon>
        <taxon>Diptera</taxon>
        <taxon>Nematocera</taxon>
        <taxon>Culicoidea</taxon>
        <taxon>Culicidae</taxon>
        <taxon>Anophelinae</taxon>
        <taxon>Anopheles</taxon>
    </lineage>
</organism>
<feature type="chain" id="PRO_5001784480" evidence="7">
    <location>
        <begin position="29"/>
        <end position="275"/>
    </location>
</feature>
<feature type="signal peptide" evidence="7">
    <location>
        <begin position="1"/>
        <end position="28"/>
    </location>
</feature>
<reference evidence="9 11" key="1">
    <citation type="journal article" date="2014" name="BMC Genomics">
        <title>Genome sequence of Anopheles sinensis provides insight into genetics basis of mosquito competence for malaria parasites.</title>
        <authorList>
            <person name="Zhou D."/>
            <person name="Zhang D."/>
            <person name="Ding G."/>
            <person name="Shi L."/>
            <person name="Hou Q."/>
            <person name="Ye Y."/>
            <person name="Xu Y."/>
            <person name="Zhou H."/>
            <person name="Xiong C."/>
            <person name="Li S."/>
            <person name="Yu J."/>
            <person name="Hong S."/>
            <person name="Yu X."/>
            <person name="Zou P."/>
            <person name="Chen C."/>
            <person name="Chang X."/>
            <person name="Wang W."/>
            <person name="Lv Y."/>
            <person name="Sun Y."/>
            <person name="Ma L."/>
            <person name="Shen B."/>
            <person name="Zhu C."/>
        </authorList>
    </citation>
    <scope>NUCLEOTIDE SEQUENCE [LARGE SCALE GENOMIC DNA]</scope>
</reference>
<feature type="domain" description="Fibrinogen C-terminal" evidence="8">
    <location>
        <begin position="182"/>
        <end position="258"/>
    </location>
</feature>
<dbReference type="PROSITE" id="PS51406">
    <property type="entry name" value="FIBRINOGEN_C_2"/>
    <property type="match status" value="1"/>
</dbReference>
<evidence type="ECO:0000313" key="11">
    <source>
        <dbReference type="Proteomes" id="UP000030765"/>
    </source>
</evidence>
<dbReference type="PANTHER" id="PTHR47221:SF6">
    <property type="entry name" value="FIBRINOGEN ALPHA CHAIN"/>
    <property type="match status" value="1"/>
</dbReference>
<dbReference type="Gene3D" id="3.90.215.10">
    <property type="entry name" value="Gamma Fibrinogen, chain A, domain 1"/>
    <property type="match status" value="1"/>
</dbReference>
<sequence>MCSNVRVAIHRYRLVFWTFLASASCASGANSTDNSIAGYGFEVMMAKLDYLQYKLHEMELGQKERDEEFAEKFTKLEGSIENIQWAINRHDRDAGHNLTTLQAHSRKILAQQTACANHEKMRNEISQLTQKLNQSIGSYSMLPMPFSSLNGSVKSCNEAPVNGSGLYWIQVRENSSFSSVPSRLRGSFKSCKEAPANMSGVYWIQLSGNSFPFEAFCEQNSFGGGWLVIQYRFDGSLDFYRNWTEYQQGFGNINKEFWSDWNAFINSHRKDRTSC</sequence>
<evidence type="ECO:0000256" key="5">
    <source>
        <dbReference type="ARBA" id="ARBA00023157"/>
    </source>
</evidence>
<dbReference type="EnsemblMetazoa" id="ASIC012752-RA">
    <property type="protein sequence ID" value="ASIC012752-PA"/>
    <property type="gene ID" value="ASIC012752"/>
</dbReference>
<dbReference type="GO" id="GO:0034116">
    <property type="term" value="P:positive regulation of heterotypic cell-cell adhesion"/>
    <property type="evidence" value="ECO:0007669"/>
    <property type="project" value="TreeGrafter"/>
</dbReference>
<dbReference type="GO" id="GO:0030674">
    <property type="term" value="F:protein-macromolecule adaptor activity"/>
    <property type="evidence" value="ECO:0007669"/>
    <property type="project" value="TreeGrafter"/>
</dbReference>
<evidence type="ECO:0000256" key="7">
    <source>
        <dbReference type="SAM" id="SignalP"/>
    </source>
</evidence>
<dbReference type="OMA" id="KEAPANM"/>
<evidence type="ECO:0000256" key="1">
    <source>
        <dbReference type="ARBA" id="ARBA00004613"/>
    </source>
</evidence>
<keyword evidence="6" id="KW-0325">Glycoprotein</keyword>